<dbReference type="PROSITE" id="PS51257">
    <property type="entry name" value="PROKAR_LIPOPROTEIN"/>
    <property type="match status" value="1"/>
</dbReference>
<gene>
    <name evidence="2" type="ORF">TW77_07635</name>
</gene>
<dbReference type="AlphaFoldDB" id="A0A0F4QS76"/>
<dbReference type="Proteomes" id="UP000033452">
    <property type="component" value="Unassembled WGS sequence"/>
</dbReference>
<dbReference type="RefSeq" id="WP_046004377.1">
    <property type="nucleotide sequence ID" value="NZ_JXYA01000016.1"/>
</dbReference>
<keyword evidence="1" id="KW-0812">Transmembrane</keyword>
<keyword evidence="3" id="KW-1185">Reference proteome</keyword>
<dbReference type="OrthoDB" id="6315306at2"/>
<keyword evidence="1" id="KW-1133">Transmembrane helix</keyword>
<dbReference type="EMBL" id="JXYA01000016">
    <property type="protein sequence ID" value="KJZ10105.1"/>
    <property type="molecule type" value="Genomic_DNA"/>
</dbReference>
<proteinExistence type="predicted"/>
<evidence type="ECO:0000313" key="2">
    <source>
        <dbReference type="EMBL" id="KJZ10105.1"/>
    </source>
</evidence>
<organism evidence="2 3">
    <name type="scientific">Pseudoalteromonas rubra</name>
    <dbReference type="NCBI Taxonomy" id="43658"/>
    <lineage>
        <taxon>Bacteria</taxon>
        <taxon>Pseudomonadati</taxon>
        <taxon>Pseudomonadota</taxon>
        <taxon>Gammaproteobacteria</taxon>
        <taxon>Alteromonadales</taxon>
        <taxon>Pseudoalteromonadaceae</taxon>
        <taxon>Pseudoalteromonas</taxon>
    </lineage>
</organism>
<protein>
    <submittedName>
        <fullName evidence="2">Uncharacterized protein</fullName>
    </submittedName>
</protein>
<sequence>MGNLFLKERENWWTWIVWGVLGCISTGVILPHISEAWLALVSPVCFLLVLTSWMNYSRRFDFSRAFKVLSCVAVMSVIPVLLEQLYPAMDPKQGIIDMALVVVMCIVLSIIGAWVARRPKQYY</sequence>
<feature type="transmembrane region" description="Helical" evidence="1">
    <location>
        <begin position="12"/>
        <end position="30"/>
    </location>
</feature>
<comment type="caution">
    <text evidence="2">The sequence shown here is derived from an EMBL/GenBank/DDBJ whole genome shotgun (WGS) entry which is preliminary data.</text>
</comment>
<feature type="transmembrane region" description="Helical" evidence="1">
    <location>
        <begin position="36"/>
        <end position="53"/>
    </location>
</feature>
<feature type="transmembrane region" description="Helical" evidence="1">
    <location>
        <begin position="65"/>
        <end position="82"/>
    </location>
</feature>
<dbReference type="PATRIC" id="fig|43658.5.peg.1607"/>
<name>A0A0F4QS76_9GAMM</name>
<evidence type="ECO:0000256" key="1">
    <source>
        <dbReference type="SAM" id="Phobius"/>
    </source>
</evidence>
<feature type="transmembrane region" description="Helical" evidence="1">
    <location>
        <begin position="94"/>
        <end position="116"/>
    </location>
</feature>
<reference evidence="2 3" key="1">
    <citation type="journal article" date="2015" name="BMC Genomics">
        <title>Genome mining reveals unlocked bioactive potential of marine Gram-negative bacteria.</title>
        <authorList>
            <person name="Machado H."/>
            <person name="Sonnenschein E.C."/>
            <person name="Melchiorsen J."/>
            <person name="Gram L."/>
        </authorList>
    </citation>
    <scope>NUCLEOTIDE SEQUENCE [LARGE SCALE GENOMIC DNA]</scope>
    <source>
        <strain evidence="2 3">S2471</strain>
    </source>
</reference>
<accession>A0A0F4QS76</accession>
<evidence type="ECO:0000313" key="3">
    <source>
        <dbReference type="Proteomes" id="UP000033452"/>
    </source>
</evidence>
<keyword evidence="1" id="KW-0472">Membrane</keyword>